<dbReference type="Proteomes" id="UP000766486">
    <property type="component" value="Unassembled WGS sequence"/>
</dbReference>
<dbReference type="InterPro" id="IPR021514">
    <property type="entry name" value="DUF3176"/>
</dbReference>
<organism evidence="2 3">
    <name type="scientific">Bionectria ochroleuca</name>
    <name type="common">Gliocladium roseum</name>
    <dbReference type="NCBI Taxonomy" id="29856"/>
    <lineage>
        <taxon>Eukaryota</taxon>
        <taxon>Fungi</taxon>
        <taxon>Dikarya</taxon>
        <taxon>Ascomycota</taxon>
        <taxon>Pezizomycotina</taxon>
        <taxon>Sordariomycetes</taxon>
        <taxon>Hypocreomycetidae</taxon>
        <taxon>Hypocreales</taxon>
        <taxon>Bionectriaceae</taxon>
        <taxon>Clonostachys</taxon>
    </lineage>
</organism>
<keyword evidence="3" id="KW-1185">Reference proteome</keyword>
<reference evidence="2 3" key="1">
    <citation type="submission" date="2019-06" db="EMBL/GenBank/DDBJ databases">
        <authorList>
            <person name="Broberg M."/>
        </authorList>
    </citation>
    <scope>NUCLEOTIDE SEQUENCE [LARGE SCALE GENOMIC DNA]</scope>
</reference>
<keyword evidence="1" id="KW-1133">Transmembrane helix</keyword>
<dbReference type="Pfam" id="PF11374">
    <property type="entry name" value="DUF3176"/>
    <property type="match status" value="1"/>
</dbReference>
<feature type="transmembrane region" description="Helical" evidence="1">
    <location>
        <begin position="132"/>
        <end position="151"/>
    </location>
</feature>
<accession>A0ABY6UMP9</accession>
<feature type="transmembrane region" description="Helical" evidence="1">
    <location>
        <begin position="28"/>
        <end position="52"/>
    </location>
</feature>
<evidence type="ECO:0000256" key="1">
    <source>
        <dbReference type="SAM" id="Phobius"/>
    </source>
</evidence>
<dbReference type="EMBL" id="CABFNS010000851">
    <property type="protein sequence ID" value="VUC32467.1"/>
    <property type="molecule type" value="Genomic_DNA"/>
</dbReference>
<proteinExistence type="predicted"/>
<keyword evidence="1" id="KW-0472">Membrane</keyword>
<keyword evidence="1" id="KW-0812">Transmembrane</keyword>
<dbReference type="PANTHER" id="PTHR35394:SF5">
    <property type="entry name" value="DUF3176 DOMAIN-CONTAINING PROTEIN"/>
    <property type="match status" value="1"/>
</dbReference>
<sequence>MDPLQSFRNTLRPPRGNYLAQLWDSWPWAFEAVALILSALQLLGMIGVLAYFNGRVAETSAIITPNTIVSILSTGSKASLLSAAAGCISQSNWVLFADQPRRLFDFGIVADASRGPLGSTRLLFSKSFRGGLLVRLGALITLLTIALDPFAQQLVKLRNMQTSRPGGQISQATRYSLGKSINLSRNLHVGDNGRMSAELPLTVDADFAFKAAGMFGLAAESESIVQQTALNCPGEACEFSKVASLAVCSRCNDITSLLERAKVSAETLYSKITRDMRIPHNTIGLDSFLGTWTRYSLPNGLYLDNKDDDYQAALVYMTTLGTTNRTKALTMTDIDTLIWSQTIIKLVNDTSTTAHFRWPNYQVHASECALYYCAREFNFAFYNSTKKEVSSFEITGAKRHPASWIPRAFGLELGVAPDIVDSLAYHPNNSYISRNDLQLYIDDEDGSARSWNISKVAVTGISYFVQTLFSTCINTFQNCSDAPDEWPAPTGYYYCQIDRGEMLIEGYQPAPSKILWEAKDLNATFANIAKSMSNALRSSDDTKTSQIGTVIQTVTTYRIEWGWIALHCTVAVAMFSFFILTLLSRAPSGARVPVWKTSNLAILSRGPIVSDVLWDGQTAEQLEERAKLATVSLLQVGPTDLKPDMDVESQSLEHVGITTFQNSERTDKTWQRPTPHYERLE</sequence>
<evidence type="ECO:0000313" key="2">
    <source>
        <dbReference type="EMBL" id="VUC32467.1"/>
    </source>
</evidence>
<comment type="caution">
    <text evidence="2">The sequence shown here is derived from an EMBL/GenBank/DDBJ whole genome shotgun (WGS) entry which is preliminary data.</text>
</comment>
<evidence type="ECO:0000313" key="3">
    <source>
        <dbReference type="Proteomes" id="UP000766486"/>
    </source>
</evidence>
<gene>
    <name evidence="2" type="ORF">CLO192961_LOCUS328710</name>
</gene>
<name>A0ABY6UMP9_BIOOC</name>
<protein>
    <submittedName>
        <fullName evidence="2">Uncharacterized protein</fullName>
    </submittedName>
</protein>
<dbReference type="PANTHER" id="PTHR35394">
    <property type="entry name" value="DUF3176 DOMAIN-CONTAINING PROTEIN"/>
    <property type="match status" value="1"/>
</dbReference>
<feature type="transmembrane region" description="Helical" evidence="1">
    <location>
        <begin position="561"/>
        <end position="583"/>
    </location>
</feature>